<feature type="region of interest" description="Disordered" evidence="1">
    <location>
        <begin position="82"/>
        <end position="109"/>
    </location>
</feature>
<feature type="region of interest" description="Disordered" evidence="1">
    <location>
        <begin position="240"/>
        <end position="276"/>
    </location>
</feature>
<sequence>MTDTHQQPPKKSARPNLFAPQAATRALDERISVLASLDANPPPKKKKKRGLARSTIAMLGITCALFSGLLYLAVTQPEQTQETVAVTPPPQQAAAPVVRNAASSNGSEAPSLSLSALAADHDASAPATAVIENEAGPLRDPIAILEHGNAQNTAPGNTSSAKPTPAAPATQANLLKTLNAPAQGSQANKASAQSAPVAVTRPAGRPASANPKASAPARSATPKANPVDSDVALLEGLLASSNRQEAKDRAAAKAKDKQVEAATAESGREGQAAKPQ</sequence>
<organism evidence="3 4">
    <name type="scientific">Uliginosibacterium silvisoli</name>
    <dbReference type="NCBI Taxonomy" id="3114758"/>
    <lineage>
        <taxon>Bacteria</taxon>
        <taxon>Pseudomonadati</taxon>
        <taxon>Pseudomonadota</taxon>
        <taxon>Betaproteobacteria</taxon>
        <taxon>Rhodocyclales</taxon>
        <taxon>Zoogloeaceae</taxon>
        <taxon>Uliginosibacterium</taxon>
    </lineage>
</organism>
<keyword evidence="2" id="KW-1133">Transmembrane helix</keyword>
<feature type="region of interest" description="Disordered" evidence="1">
    <location>
        <begin position="183"/>
        <end position="228"/>
    </location>
</feature>
<dbReference type="Proteomes" id="UP001331561">
    <property type="component" value="Unassembled WGS sequence"/>
</dbReference>
<evidence type="ECO:0000313" key="4">
    <source>
        <dbReference type="Proteomes" id="UP001331561"/>
    </source>
</evidence>
<evidence type="ECO:0000313" key="3">
    <source>
        <dbReference type="EMBL" id="MEC5387279.1"/>
    </source>
</evidence>
<feature type="compositionally biased region" description="Basic and acidic residues" evidence="1">
    <location>
        <begin position="244"/>
        <end position="259"/>
    </location>
</feature>
<dbReference type="EMBL" id="JAYXHS010000003">
    <property type="protein sequence ID" value="MEC5387279.1"/>
    <property type="molecule type" value="Genomic_DNA"/>
</dbReference>
<evidence type="ECO:0000256" key="2">
    <source>
        <dbReference type="SAM" id="Phobius"/>
    </source>
</evidence>
<keyword evidence="4" id="KW-1185">Reference proteome</keyword>
<comment type="caution">
    <text evidence="3">The sequence shown here is derived from an EMBL/GenBank/DDBJ whole genome shotgun (WGS) entry which is preliminary data.</text>
</comment>
<proteinExistence type="predicted"/>
<gene>
    <name evidence="3" type="ORF">VVD49_16235</name>
</gene>
<name>A0ABU6K5V5_9RHOO</name>
<dbReference type="RefSeq" id="WP_327600254.1">
    <property type="nucleotide sequence ID" value="NZ_JAYXHS010000003.1"/>
</dbReference>
<evidence type="ECO:0008006" key="5">
    <source>
        <dbReference type="Google" id="ProtNLM"/>
    </source>
</evidence>
<feature type="compositionally biased region" description="Low complexity" evidence="1">
    <location>
        <begin position="206"/>
        <end position="220"/>
    </location>
</feature>
<evidence type="ECO:0000256" key="1">
    <source>
        <dbReference type="SAM" id="MobiDB-lite"/>
    </source>
</evidence>
<keyword evidence="2" id="KW-0812">Transmembrane</keyword>
<keyword evidence="2" id="KW-0472">Membrane</keyword>
<reference evidence="3 4" key="1">
    <citation type="submission" date="2024-01" db="EMBL/GenBank/DDBJ databases">
        <title>Uliginosibacterium soil sp. nov.</title>
        <authorList>
            <person name="Lv Y."/>
        </authorList>
    </citation>
    <scope>NUCLEOTIDE SEQUENCE [LARGE SCALE GENOMIC DNA]</scope>
    <source>
        <strain evidence="3 4">H3</strain>
    </source>
</reference>
<feature type="transmembrane region" description="Helical" evidence="2">
    <location>
        <begin position="54"/>
        <end position="74"/>
    </location>
</feature>
<feature type="compositionally biased region" description="Polar residues" evidence="1">
    <location>
        <begin position="183"/>
        <end position="194"/>
    </location>
</feature>
<protein>
    <recommendedName>
        <fullName evidence="5">Transmembrane protein</fullName>
    </recommendedName>
</protein>
<accession>A0ABU6K5V5</accession>